<dbReference type="EMBL" id="AZBU02000001">
    <property type="protein sequence ID" value="TMS39682.1"/>
    <property type="molecule type" value="Genomic_DNA"/>
</dbReference>
<gene>
    <name evidence="5" type="ORF">L596_006168</name>
</gene>
<dbReference type="AlphaFoldDB" id="A0A4U8V1I9"/>
<keyword evidence="2" id="KW-1133">Transmembrane helix</keyword>
<dbReference type="PROSITE" id="PS00022">
    <property type="entry name" value="EGF_1"/>
    <property type="match status" value="1"/>
</dbReference>
<name>A0A4U8V1I9_STECR</name>
<keyword evidence="2" id="KW-0472">Membrane</keyword>
<dbReference type="Gene3D" id="2.10.25.10">
    <property type="entry name" value="Laminin"/>
    <property type="match status" value="1"/>
</dbReference>
<dbReference type="STRING" id="34508.A0A4U8V1I9"/>
<dbReference type="PROSITE" id="PS50026">
    <property type="entry name" value="EGF_3"/>
    <property type="match status" value="1"/>
</dbReference>
<feature type="chain" id="PRO_5020956755" description="EGF-like domain-containing protein" evidence="3">
    <location>
        <begin position="51"/>
        <end position="187"/>
    </location>
</feature>
<keyword evidence="1" id="KW-1015">Disulfide bond</keyword>
<sequence>MAVVYVNVVACAAVEIRRPRRAKGSVSPFNVRCISCILLLVLLLSPSCDGCATNKLRTNHVYHAPITLEKAKIKRNCSKPADTLWCHNNGVCHEVLESTGYKKTCLCRDNFVGRRCETIYNPYLTEFALQQRLETAALPILITFIILLTCVLSCALYLFRRDARSYSIGSPYSIANPNSRLDINDCI</sequence>
<evidence type="ECO:0000256" key="2">
    <source>
        <dbReference type="SAM" id="Phobius"/>
    </source>
</evidence>
<proteinExistence type="predicted"/>
<evidence type="ECO:0000256" key="3">
    <source>
        <dbReference type="SAM" id="SignalP"/>
    </source>
</evidence>
<keyword evidence="1" id="KW-0245">EGF-like domain</keyword>
<comment type="caution">
    <text evidence="5">The sequence shown here is derived from an EMBL/GenBank/DDBJ whole genome shotgun (WGS) entry which is preliminary data.</text>
</comment>
<feature type="signal peptide" evidence="3">
    <location>
        <begin position="1"/>
        <end position="50"/>
    </location>
</feature>
<reference evidence="5" key="2">
    <citation type="journal article" date="2015" name="Genome Biol.">
        <title>Comparative genomics of Steinernema reveals deeply conserved gene regulatory networks.</title>
        <authorList>
            <person name="Dillman A.R."/>
            <person name="Macchietto M."/>
            <person name="Porter C.F."/>
            <person name="Rogers A."/>
            <person name="Williams B."/>
            <person name="Antoshechkin I."/>
            <person name="Lee M.M."/>
            <person name="Goodwin Z."/>
            <person name="Lu X."/>
            <person name="Lewis E.E."/>
            <person name="Goodrich-Blair H."/>
            <person name="Stock S.P."/>
            <person name="Adams B.J."/>
            <person name="Sternberg P.W."/>
            <person name="Mortazavi A."/>
        </authorList>
    </citation>
    <scope>NUCLEOTIDE SEQUENCE [LARGE SCALE GENOMIC DNA]</scope>
    <source>
        <strain evidence="5">ALL</strain>
    </source>
</reference>
<dbReference type="OrthoDB" id="10433884at2759"/>
<reference evidence="5" key="3">
    <citation type="journal article" date="2019" name="G3 (Bethesda)">
        <title>Hybrid Assembly of the Genome of the Entomopathogenic Nematode Steinernema carpocapsae Identifies the X-Chromosome.</title>
        <authorList>
            <person name="Serra L."/>
            <person name="Macchietto M."/>
            <person name="Macias-Munoz A."/>
            <person name="McGill C.J."/>
            <person name="Rodriguez I.M."/>
            <person name="Rodriguez B."/>
            <person name="Murad R."/>
            <person name="Mortazavi A."/>
        </authorList>
    </citation>
    <scope>NUCLEOTIDE SEQUENCE [LARGE SCALE GENOMIC DNA]</scope>
    <source>
        <strain evidence="5">ALL</strain>
    </source>
</reference>
<dbReference type="InterPro" id="IPR000742">
    <property type="entry name" value="EGF"/>
</dbReference>
<feature type="domain" description="EGF-like" evidence="4">
    <location>
        <begin position="73"/>
        <end position="117"/>
    </location>
</feature>
<feature type="transmembrane region" description="Helical" evidence="2">
    <location>
        <begin position="136"/>
        <end position="159"/>
    </location>
</feature>
<keyword evidence="2" id="KW-0812">Transmembrane</keyword>
<organism evidence="5">
    <name type="scientific">Steinernema carpocapsae</name>
    <name type="common">Entomopathogenic nematode</name>
    <dbReference type="NCBI Taxonomy" id="34508"/>
    <lineage>
        <taxon>Eukaryota</taxon>
        <taxon>Metazoa</taxon>
        <taxon>Ecdysozoa</taxon>
        <taxon>Nematoda</taxon>
        <taxon>Chromadorea</taxon>
        <taxon>Rhabditida</taxon>
        <taxon>Tylenchina</taxon>
        <taxon>Panagrolaimomorpha</taxon>
        <taxon>Strongyloidoidea</taxon>
        <taxon>Steinernematidae</taxon>
        <taxon>Steinernema</taxon>
    </lineage>
</organism>
<keyword evidence="3" id="KW-0732">Signal</keyword>
<evidence type="ECO:0000313" key="5">
    <source>
        <dbReference type="EMBL" id="TMS39682.1"/>
    </source>
</evidence>
<accession>A0A4U8V1I9</accession>
<protein>
    <recommendedName>
        <fullName evidence="4">EGF-like domain-containing protein</fullName>
    </recommendedName>
</protein>
<dbReference type="SUPFAM" id="SSF57196">
    <property type="entry name" value="EGF/Laminin"/>
    <property type="match status" value="1"/>
</dbReference>
<evidence type="ECO:0000256" key="1">
    <source>
        <dbReference type="PROSITE-ProRule" id="PRU00076"/>
    </source>
</evidence>
<reference evidence="5" key="1">
    <citation type="submission" date="2013-11" db="EMBL/GenBank/DDBJ databases">
        <authorList>
            <person name="Sternberg P."/>
            <person name="Dillman A."/>
            <person name="Macchietto M."/>
        </authorList>
    </citation>
    <scope>NUCLEOTIDE SEQUENCE</scope>
    <source>
        <strain evidence="5">ALL</strain>
    </source>
</reference>
<evidence type="ECO:0000259" key="4">
    <source>
        <dbReference type="PROSITE" id="PS50026"/>
    </source>
</evidence>
<comment type="caution">
    <text evidence="1">Lacks conserved residue(s) required for the propagation of feature annotation.</text>
</comment>
<feature type="disulfide bond" evidence="1">
    <location>
        <begin position="107"/>
        <end position="116"/>
    </location>
</feature>